<dbReference type="Pfam" id="PF00246">
    <property type="entry name" value="Peptidase_M14"/>
    <property type="match status" value="1"/>
</dbReference>
<keyword evidence="4" id="KW-0378">Hydrolase</keyword>
<evidence type="ECO:0000259" key="7">
    <source>
        <dbReference type="Pfam" id="PF00246"/>
    </source>
</evidence>
<gene>
    <name evidence="8" type="ORF">MAE30S32_48290</name>
</gene>
<dbReference type="SUPFAM" id="SSF53187">
    <property type="entry name" value="Zn-dependent exopeptidases"/>
    <property type="match status" value="1"/>
</dbReference>
<dbReference type="GO" id="GO:0008270">
    <property type="term" value="F:zinc ion binding"/>
    <property type="evidence" value="ECO:0007669"/>
    <property type="project" value="InterPro"/>
</dbReference>
<evidence type="ECO:0000313" key="8">
    <source>
        <dbReference type="EMBL" id="GCA96177.1"/>
    </source>
</evidence>
<keyword evidence="3" id="KW-0645">Protease</keyword>
<dbReference type="GO" id="GO:0006508">
    <property type="term" value="P:proteolysis"/>
    <property type="evidence" value="ECO:0007669"/>
    <property type="project" value="UniProtKB-KW"/>
</dbReference>
<evidence type="ECO:0000256" key="5">
    <source>
        <dbReference type="ARBA" id="ARBA00022833"/>
    </source>
</evidence>
<proteinExistence type="inferred from homology"/>
<dbReference type="PANTHER" id="PTHR11705:SF143">
    <property type="entry name" value="SLL0236 PROTEIN"/>
    <property type="match status" value="1"/>
</dbReference>
<organism evidence="8 9">
    <name type="scientific">Microcystis aeruginosa 11-30S32</name>
    <dbReference type="NCBI Taxonomy" id="2358142"/>
    <lineage>
        <taxon>Bacteria</taxon>
        <taxon>Bacillati</taxon>
        <taxon>Cyanobacteriota</taxon>
        <taxon>Cyanophyceae</taxon>
        <taxon>Oscillatoriophycideae</taxon>
        <taxon>Chroococcales</taxon>
        <taxon>Microcystaceae</taxon>
        <taxon>Microcystis</taxon>
    </lineage>
</organism>
<comment type="cofactor">
    <cofactor evidence="1">
        <name>Zn(2+)</name>
        <dbReference type="ChEBI" id="CHEBI:29105"/>
    </cofactor>
</comment>
<sequence>MNVVEVESSLDGLVAAYPSLCELIELPHLTYEGRTSHALRIGTEPSTNPGVLFIGGVHAREWGSCEISIYFAADLLEAYQKGTGLVYGGKSFSATQIKTITESFTSQGRSPSKLSAHLRSRTVGQLYRQCHC</sequence>
<evidence type="ECO:0000256" key="2">
    <source>
        <dbReference type="ARBA" id="ARBA00005988"/>
    </source>
</evidence>
<evidence type="ECO:0000256" key="3">
    <source>
        <dbReference type="ARBA" id="ARBA00022670"/>
    </source>
</evidence>
<dbReference type="GO" id="GO:0005615">
    <property type="term" value="C:extracellular space"/>
    <property type="evidence" value="ECO:0007669"/>
    <property type="project" value="TreeGrafter"/>
</dbReference>
<dbReference type="GO" id="GO:0004181">
    <property type="term" value="F:metallocarboxypeptidase activity"/>
    <property type="evidence" value="ECO:0007669"/>
    <property type="project" value="InterPro"/>
</dbReference>
<dbReference type="PANTHER" id="PTHR11705">
    <property type="entry name" value="PROTEASE FAMILY M14 CARBOXYPEPTIDASE A,B"/>
    <property type="match status" value="1"/>
</dbReference>
<dbReference type="InterPro" id="IPR000834">
    <property type="entry name" value="Peptidase_M14"/>
</dbReference>
<evidence type="ECO:0000256" key="4">
    <source>
        <dbReference type="ARBA" id="ARBA00022801"/>
    </source>
</evidence>
<dbReference type="Proteomes" id="UP000321223">
    <property type="component" value="Unassembled WGS sequence"/>
</dbReference>
<comment type="similarity">
    <text evidence="2">Belongs to the peptidase M14 family.</text>
</comment>
<evidence type="ECO:0000256" key="6">
    <source>
        <dbReference type="ARBA" id="ARBA00023049"/>
    </source>
</evidence>
<keyword evidence="6" id="KW-0482">Metalloprotease</keyword>
<comment type="caution">
    <text evidence="8">The sequence shown here is derived from an EMBL/GenBank/DDBJ whole genome shotgun (WGS) entry which is preliminary data.</text>
</comment>
<name>A0A510PQM1_MICAE</name>
<evidence type="ECO:0000256" key="1">
    <source>
        <dbReference type="ARBA" id="ARBA00001947"/>
    </source>
</evidence>
<reference evidence="8 9" key="1">
    <citation type="journal article" date="2019" name="Appl. Environ. Microbiol.">
        <title>Co-occurrence of broad and narrow host-range viruses infecting the toxic bloom-forming cyanobacterium Microcystis aeruginosa.</title>
        <authorList>
            <person name="Morimoto D."/>
            <person name="Tominaga K."/>
            <person name="Nishimura Y."/>
            <person name="Yoshida N."/>
            <person name="Kimura S."/>
            <person name="Sako Y."/>
            <person name="Yoshida T."/>
        </authorList>
    </citation>
    <scope>NUCLEOTIDE SEQUENCE [LARGE SCALE GENOMIC DNA]</scope>
    <source>
        <strain evidence="8 9">11-30S32</strain>
    </source>
</reference>
<accession>A0A510PQM1</accession>
<dbReference type="AlphaFoldDB" id="A0A510PQM1"/>
<feature type="domain" description="Peptidase M14" evidence="7">
    <location>
        <begin position="7"/>
        <end position="82"/>
    </location>
</feature>
<keyword evidence="5" id="KW-0862">Zinc</keyword>
<evidence type="ECO:0000313" key="9">
    <source>
        <dbReference type="Proteomes" id="UP000321223"/>
    </source>
</evidence>
<protein>
    <recommendedName>
        <fullName evidence="7">Peptidase M14 domain-containing protein</fullName>
    </recommendedName>
</protein>
<dbReference type="Gene3D" id="3.40.630.10">
    <property type="entry name" value="Zn peptidases"/>
    <property type="match status" value="1"/>
</dbReference>
<dbReference type="EMBL" id="BHVU01000640">
    <property type="protein sequence ID" value="GCA96177.1"/>
    <property type="molecule type" value="Genomic_DNA"/>
</dbReference>